<reference evidence="2 3" key="1">
    <citation type="submission" date="2020-08" db="EMBL/GenBank/DDBJ databases">
        <title>Genomic Encyclopedia of Type Strains, Phase IV (KMG-V): Genome sequencing to study the core and pangenomes of soil and plant-associated prokaryotes.</title>
        <authorList>
            <person name="Whitman W."/>
        </authorList>
    </citation>
    <scope>NUCLEOTIDE SEQUENCE [LARGE SCALE GENOMIC DNA]</scope>
    <source>
        <strain evidence="2 3">SEMIA 415</strain>
    </source>
</reference>
<sequence>MMDSETIWAEEWLAAHAYDVLAAPELIRAVPWSKIYRLNTDRGNVYLKWSAPAYAREAALMVHLAERFPSDIPSVVAANQAIGAFLMSDGGEPLRNKLKRSYDPQFVGKLLGRYARIQRTFSHKVEPLLALGLDDWRTTVFPDLYDGLVHDEVLLEREGLSAAEIEKLQGTGENIRRLCRALAGFKVPDTLEHCDFHDNNVLVKADGALINDWGDAVISHPFFSLAGFLDSAVRNHGLDANSLAYKHLKDAYFEIWLDVETPENLERIFEIAVILRPIEFAFNFSRVIRMTTTEEFEPYRGYIAEALRRFLSTVL</sequence>
<dbReference type="SUPFAM" id="SSF56112">
    <property type="entry name" value="Protein kinase-like (PK-like)"/>
    <property type="match status" value="1"/>
</dbReference>
<dbReference type="Gene3D" id="3.90.1200.10">
    <property type="match status" value="1"/>
</dbReference>
<proteinExistence type="predicted"/>
<dbReference type="GO" id="GO:0016301">
    <property type="term" value="F:kinase activity"/>
    <property type="evidence" value="ECO:0007669"/>
    <property type="project" value="UniProtKB-KW"/>
</dbReference>
<evidence type="ECO:0000313" key="3">
    <source>
        <dbReference type="Proteomes" id="UP000538507"/>
    </source>
</evidence>
<dbReference type="Proteomes" id="UP000538507">
    <property type="component" value="Unassembled WGS sequence"/>
</dbReference>
<dbReference type="InterPro" id="IPR002575">
    <property type="entry name" value="Aminoglycoside_PTrfase"/>
</dbReference>
<dbReference type="InterPro" id="IPR011009">
    <property type="entry name" value="Kinase-like_dom_sf"/>
</dbReference>
<keyword evidence="2" id="KW-0808">Transferase</keyword>
<comment type="caution">
    <text evidence="2">The sequence shown here is derived from an EMBL/GenBank/DDBJ whole genome shotgun (WGS) entry which is preliminary data.</text>
</comment>
<dbReference type="Pfam" id="PF01636">
    <property type="entry name" value="APH"/>
    <property type="match status" value="1"/>
</dbReference>
<gene>
    <name evidence="2" type="ORF">GGE16_002843</name>
</gene>
<evidence type="ECO:0000259" key="1">
    <source>
        <dbReference type="Pfam" id="PF01636"/>
    </source>
</evidence>
<dbReference type="AlphaFoldDB" id="A0AAE2MK50"/>
<name>A0AAE2MK50_RHILE</name>
<accession>A0AAE2MK50</accession>
<feature type="domain" description="Aminoglycoside phosphotransferase" evidence="1">
    <location>
        <begin position="38"/>
        <end position="233"/>
    </location>
</feature>
<evidence type="ECO:0000313" key="2">
    <source>
        <dbReference type="EMBL" id="MBB4290784.1"/>
    </source>
</evidence>
<dbReference type="EMBL" id="JACIGO010000003">
    <property type="protein sequence ID" value="MBB4290784.1"/>
    <property type="molecule type" value="Genomic_DNA"/>
</dbReference>
<dbReference type="RefSeq" id="WP_183607724.1">
    <property type="nucleotide sequence ID" value="NZ_JACHAZ010000001.1"/>
</dbReference>
<keyword evidence="2" id="KW-0418">Kinase</keyword>
<organism evidence="2 3">
    <name type="scientific">Rhizobium leguminosarum</name>
    <dbReference type="NCBI Taxonomy" id="384"/>
    <lineage>
        <taxon>Bacteria</taxon>
        <taxon>Pseudomonadati</taxon>
        <taxon>Pseudomonadota</taxon>
        <taxon>Alphaproteobacteria</taxon>
        <taxon>Hyphomicrobiales</taxon>
        <taxon>Rhizobiaceae</taxon>
        <taxon>Rhizobium/Agrobacterium group</taxon>
        <taxon>Rhizobium</taxon>
    </lineage>
</organism>
<protein>
    <submittedName>
        <fullName evidence="2">Ser/Thr protein kinase RdoA (MazF antagonist)</fullName>
    </submittedName>
</protein>